<accession>I0ZAA3</accession>
<feature type="region of interest" description="Disordered" evidence="1">
    <location>
        <begin position="1"/>
        <end position="26"/>
    </location>
</feature>
<feature type="region of interest" description="Disordered" evidence="1">
    <location>
        <begin position="49"/>
        <end position="74"/>
    </location>
</feature>
<keyword evidence="3" id="KW-1185">Reference proteome</keyword>
<reference evidence="2 3" key="1">
    <citation type="journal article" date="2012" name="Genome Biol.">
        <title>The genome of the polar eukaryotic microalga coccomyxa subellipsoidea reveals traits of cold adaptation.</title>
        <authorList>
            <person name="Blanc G."/>
            <person name="Agarkova I."/>
            <person name="Grimwood J."/>
            <person name="Kuo A."/>
            <person name="Brueggeman A."/>
            <person name="Dunigan D."/>
            <person name="Gurnon J."/>
            <person name="Ladunga I."/>
            <person name="Lindquist E."/>
            <person name="Lucas S."/>
            <person name="Pangilinan J."/>
            <person name="Proschold T."/>
            <person name="Salamov A."/>
            <person name="Schmutz J."/>
            <person name="Weeks D."/>
            <person name="Yamada T."/>
            <person name="Claverie J.M."/>
            <person name="Grigoriev I."/>
            <person name="Van Etten J."/>
            <person name="Lomsadze A."/>
            <person name="Borodovsky M."/>
        </authorList>
    </citation>
    <scope>NUCLEOTIDE SEQUENCE [LARGE SCALE GENOMIC DNA]</scope>
    <source>
        <strain evidence="2 3">C-169</strain>
    </source>
</reference>
<gene>
    <name evidence="2" type="ORF">COCSUDRAFT_55570</name>
</gene>
<dbReference type="Proteomes" id="UP000007264">
    <property type="component" value="Unassembled WGS sequence"/>
</dbReference>
<dbReference type="OrthoDB" id="10469095at2759"/>
<comment type="caution">
    <text evidence="2">The sequence shown here is derived from an EMBL/GenBank/DDBJ whole genome shotgun (WGS) entry which is preliminary data.</text>
</comment>
<dbReference type="EMBL" id="AGSI01000001">
    <property type="protein sequence ID" value="EIE27572.1"/>
    <property type="molecule type" value="Genomic_DNA"/>
</dbReference>
<evidence type="ECO:0000256" key="1">
    <source>
        <dbReference type="SAM" id="MobiDB-lite"/>
    </source>
</evidence>
<evidence type="ECO:0000313" key="2">
    <source>
        <dbReference type="EMBL" id="EIE27572.1"/>
    </source>
</evidence>
<dbReference type="RefSeq" id="XP_005652116.1">
    <property type="nucleotide sequence ID" value="XM_005652059.1"/>
</dbReference>
<dbReference type="KEGG" id="csl:COCSUDRAFT_55570"/>
<dbReference type="AlphaFoldDB" id="I0ZAA3"/>
<organism evidence="2 3">
    <name type="scientific">Coccomyxa subellipsoidea (strain C-169)</name>
    <name type="common">Green microalga</name>
    <dbReference type="NCBI Taxonomy" id="574566"/>
    <lineage>
        <taxon>Eukaryota</taxon>
        <taxon>Viridiplantae</taxon>
        <taxon>Chlorophyta</taxon>
        <taxon>core chlorophytes</taxon>
        <taxon>Trebouxiophyceae</taxon>
        <taxon>Trebouxiophyceae incertae sedis</taxon>
        <taxon>Coccomyxaceae</taxon>
        <taxon>Coccomyxa</taxon>
        <taxon>Coccomyxa subellipsoidea</taxon>
    </lineage>
</organism>
<name>I0ZAA3_COCSC</name>
<proteinExistence type="predicted"/>
<evidence type="ECO:0000313" key="3">
    <source>
        <dbReference type="Proteomes" id="UP000007264"/>
    </source>
</evidence>
<protein>
    <submittedName>
        <fullName evidence="2">Uncharacterized protein</fullName>
    </submittedName>
</protein>
<dbReference type="GeneID" id="17045587"/>
<feature type="compositionally biased region" description="Basic and acidic residues" evidence="1">
    <location>
        <begin position="1"/>
        <end position="11"/>
    </location>
</feature>
<sequence length="74" mass="7547">MTDKVGTEADKLPATGQAGDQKVENKGDDLLDVKADQALHGGTNIVPETHSAAVPVEKISTPVPGVQPASGTSR</sequence>